<evidence type="ECO:0000313" key="5">
    <source>
        <dbReference type="EMBL" id="NWK54182.1"/>
    </source>
</evidence>
<dbReference type="GO" id="GO:0016787">
    <property type="term" value="F:hydrolase activity"/>
    <property type="evidence" value="ECO:0007669"/>
    <property type="project" value="UniProtKB-KW"/>
</dbReference>
<accession>A0A851GB49</accession>
<name>A0A851GB49_9BACT</name>
<keyword evidence="2" id="KW-0378">Hydrolase</keyword>
<evidence type="ECO:0000256" key="2">
    <source>
        <dbReference type="ARBA" id="ARBA00022801"/>
    </source>
</evidence>
<keyword evidence="3" id="KW-0732">Signal</keyword>
<dbReference type="EMBL" id="JACBAZ010000001">
    <property type="protein sequence ID" value="NWK54182.1"/>
    <property type="molecule type" value="Genomic_DNA"/>
</dbReference>
<dbReference type="CDD" id="cd16031">
    <property type="entry name" value="G6S_like"/>
    <property type="match status" value="1"/>
</dbReference>
<gene>
    <name evidence="5" type="ORF">HW115_01050</name>
</gene>
<evidence type="ECO:0000256" key="1">
    <source>
        <dbReference type="ARBA" id="ARBA00008779"/>
    </source>
</evidence>
<sequence>MKALVVKRFLRILVAGCSFVLLSPQVAVAKVMPNILFIFSDDHAVRTISAYAGKNGINQTPNIDRIANEGAVFTRSFCGNSICQPSRASILTGKHSHKNGVLSNGSRWDNQQQIFTRLLSAGGYQTAMIGKWHMHPTPSTEFDYHCTLTGNGGQGRYYNPEFINHDGKTETVMGYSTDVITSKSIAWLEGRDKSKPFMLMTQFKSPHTNVMPALRHLDKYKDVTFPAPASYHSDNKGRIDYLDHTWMKMHGMKAPDVLKTGPAKGTYSLAVENKASQRTRKNHKTSNLPKYYSYMTPKQLDAWHAHYDPINAEYGRRLAAGMVSEEEQAEFPYQRYLKDYLRCVHAVDENVGRLLKYLDDKGLTENTIVIYSSDQGFFLGENGWTDKRLMDEVTMQMPFIIRWPKVIKASQRIDSMIQNIDYAPTFLEIAGLKVPKDIQGRSLLPILKGKTPSDWRTSLYYSYHQAGAYNLPRIEGVRGERYKLIRYYDHPKLKLGEQWELFDLENDPAEQNSLAKDPEYAEVIQTMRKELKTLREQYGVEGVSNQ</sequence>
<evidence type="ECO:0000259" key="4">
    <source>
        <dbReference type="Pfam" id="PF16347"/>
    </source>
</evidence>
<dbReference type="InterPro" id="IPR024607">
    <property type="entry name" value="Sulfatase_CS"/>
</dbReference>
<comment type="caution">
    <text evidence="5">The sequence shown here is derived from an EMBL/GenBank/DDBJ whole genome shotgun (WGS) entry which is preliminary data.</text>
</comment>
<dbReference type="InterPro" id="IPR032506">
    <property type="entry name" value="SGSH_C"/>
</dbReference>
<dbReference type="PANTHER" id="PTHR43108:SF6">
    <property type="entry name" value="N-SULPHOGLUCOSAMINE SULPHOHYDROLASE"/>
    <property type="match status" value="1"/>
</dbReference>
<feature type="domain" description="N-sulphoglucosamine sulphohydrolase C-terminal" evidence="4">
    <location>
        <begin position="380"/>
        <end position="537"/>
    </location>
</feature>
<dbReference type="SUPFAM" id="SSF53649">
    <property type="entry name" value="Alkaline phosphatase-like"/>
    <property type="match status" value="1"/>
</dbReference>
<dbReference type="PANTHER" id="PTHR43108">
    <property type="entry name" value="N-ACETYLGLUCOSAMINE-6-SULFATASE FAMILY MEMBER"/>
    <property type="match status" value="1"/>
</dbReference>
<dbReference type="AlphaFoldDB" id="A0A851GB49"/>
<dbReference type="PROSITE" id="PS00149">
    <property type="entry name" value="SULFATASE_2"/>
    <property type="match status" value="1"/>
</dbReference>
<feature type="chain" id="PRO_5032937727" evidence="3">
    <location>
        <begin position="30"/>
        <end position="546"/>
    </location>
</feature>
<dbReference type="Pfam" id="PF16347">
    <property type="entry name" value="SGSH_C"/>
    <property type="match status" value="1"/>
</dbReference>
<proteinExistence type="inferred from homology"/>
<evidence type="ECO:0000256" key="3">
    <source>
        <dbReference type="SAM" id="SignalP"/>
    </source>
</evidence>
<reference evidence="5 6" key="1">
    <citation type="submission" date="2020-07" db="EMBL/GenBank/DDBJ databases">
        <title>Roseicoccus Jingziensis gen. nov., sp. nov., isolated from coastal seawater.</title>
        <authorList>
            <person name="Feng X."/>
        </authorList>
    </citation>
    <scope>NUCLEOTIDE SEQUENCE [LARGE SCALE GENOMIC DNA]</scope>
    <source>
        <strain evidence="5 6">N1E253</strain>
    </source>
</reference>
<organism evidence="5 6">
    <name type="scientific">Oceaniferula marina</name>
    <dbReference type="NCBI Taxonomy" id="2748318"/>
    <lineage>
        <taxon>Bacteria</taxon>
        <taxon>Pseudomonadati</taxon>
        <taxon>Verrucomicrobiota</taxon>
        <taxon>Verrucomicrobiia</taxon>
        <taxon>Verrucomicrobiales</taxon>
        <taxon>Verrucomicrobiaceae</taxon>
        <taxon>Oceaniferula</taxon>
    </lineage>
</organism>
<dbReference type="Gene3D" id="3.40.720.10">
    <property type="entry name" value="Alkaline Phosphatase, subunit A"/>
    <property type="match status" value="2"/>
</dbReference>
<dbReference type="Proteomes" id="UP000557872">
    <property type="component" value="Unassembled WGS sequence"/>
</dbReference>
<feature type="signal peptide" evidence="3">
    <location>
        <begin position="1"/>
        <end position="29"/>
    </location>
</feature>
<evidence type="ECO:0000313" key="6">
    <source>
        <dbReference type="Proteomes" id="UP000557872"/>
    </source>
</evidence>
<comment type="similarity">
    <text evidence="1">Belongs to the sulfatase family.</text>
</comment>
<dbReference type="InterPro" id="IPR017850">
    <property type="entry name" value="Alkaline_phosphatase_core_sf"/>
</dbReference>
<keyword evidence="6" id="KW-1185">Reference proteome</keyword>
<protein>
    <submittedName>
        <fullName evidence="5">Sulfatase</fullName>
    </submittedName>
</protein>